<evidence type="ECO:0000313" key="15">
    <source>
        <dbReference type="RefSeq" id="XP_026274784.1"/>
    </source>
</evidence>
<feature type="domain" description="HIT" evidence="13">
    <location>
        <begin position="39"/>
        <end position="144"/>
    </location>
</feature>
<dbReference type="InterPro" id="IPR036265">
    <property type="entry name" value="HIT-like_sf"/>
</dbReference>
<dbReference type="AlphaFoldDB" id="A0A6J1S0U6"/>
<dbReference type="GeneID" id="113204005"/>
<proteinExistence type="predicted"/>
<keyword evidence="8" id="KW-0234">DNA repair</keyword>
<dbReference type="GO" id="GO:0033699">
    <property type="term" value="F:DNA 5'-adenosine monophosphate hydrolase activity"/>
    <property type="evidence" value="ECO:0007669"/>
    <property type="project" value="TreeGrafter"/>
</dbReference>
<evidence type="ECO:0000256" key="5">
    <source>
        <dbReference type="ARBA" id="ARBA00022801"/>
    </source>
</evidence>
<evidence type="ECO:0000313" key="14">
    <source>
        <dbReference type="Proteomes" id="UP000504606"/>
    </source>
</evidence>
<dbReference type="GO" id="GO:0005634">
    <property type="term" value="C:nucleus"/>
    <property type="evidence" value="ECO:0007669"/>
    <property type="project" value="UniProtKB-SubCell"/>
</dbReference>
<accession>A0A6J1S0U6</accession>
<sequence length="212" mass="24080">MTVSLTSRSIVRQMSKGVKRECEDEAGNKAKKPGIGHWANGLITAMEDPNLKVLDDDQVVVIKDKYPKAKFHFLILPKIPIPNLKALTDNHLDLLQHMHEVGCKISQENQHAKHKFRLGYHAEPSMNHLHLHVISDDFCSDSLKTKKHYNSFTTDHFMNSAKVMDCLKKTGKVTTPSRGDCEKFLKQPLVCFKCGENMATMPKLKEHLKSHV</sequence>
<keyword evidence="4 10" id="KW-0863">Zinc-finger</keyword>
<keyword evidence="2" id="KW-0479">Metal-binding</keyword>
<evidence type="ECO:0000256" key="1">
    <source>
        <dbReference type="ARBA" id="ARBA00004123"/>
    </source>
</evidence>
<evidence type="ECO:0000256" key="3">
    <source>
        <dbReference type="ARBA" id="ARBA00022763"/>
    </source>
</evidence>
<dbReference type="PANTHER" id="PTHR12486">
    <property type="entry name" value="APRATAXIN-RELATED"/>
    <property type="match status" value="1"/>
</dbReference>
<dbReference type="PROSITE" id="PS00028">
    <property type="entry name" value="ZINC_FINGER_C2H2_1"/>
    <property type="match status" value="1"/>
</dbReference>
<gene>
    <name evidence="15" type="primary">LOC113204005</name>
</gene>
<dbReference type="CTD" id="54840"/>
<dbReference type="SUPFAM" id="SSF54197">
    <property type="entry name" value="HIT-like"/>
    <property type="match status" value="1"/>
</dbReference>
<dbReference type="PROSITE" id="PS51084">
    <property type="entry name" value="HIT_2"/>
    <property type="match status" value="1"/>
</dbReference>
<evidence type="ECO:0000256" key="4">
    <source>
        <dbReference type="ARBA" id="ARBA00022771"/>
    </source>
</evidence>
<dbReference type="RefSeq" id="XP_026274784.1">
    <property type="nucleotide sequence ID" value="XM_026418999.2"/>
</dbReference>
<keyword evidence="5" id="KW-0378">Hydrolase</keyword>
<dbReference type="InterPro" id="IPR013087">
    <property type="entry name" value="Znf_C2H2_type"/>
</dbReference>
<dbReference type="Gene3D" id="3.30.428.10">
    <property type="entry name" value="HIT-like"/>
    <property type="match status" value="1"/>
</dbReference>
<comment type="subcellular location">
    <subcellularLocation>
        <location evidence="1">Nucleus</location>
    </subcellularLocation>
</comment>
<protein>
    <submittedName>
        <fullName evidence="15">Aprataxin</fullName>
    </submittedName>
</protein>
<keyword evidence="9" id="KW-0539">Nucleus</keyword>
<dbReference type="PANTHER" id="PTHR12486:SF4">
    <property type="entry name" value="APRATAXIN"/>
    <property type="match status" value="1"/>
</dbReference>
<evidence type="ECO:0000259" key="13">
    <source>
        <dbReference type="PROSITE" id="PS51084"/>
    </source>
</evidence>
<dbReference type="OrthoDB" id="3512845at2759"/>
<keyword evidence="6" id="KW-0862">Zinc</keyword>
<dbReference type="GO" id="GO:0003697">
    <property type="term" value="F:single-stranded DNA binding"/>
    <property type="evidence" value="ECO:0007669"/>
    <property type="project" value="TreeGrafter"/>
</dbReference>
<dbReference type="GO" id="GO:0003725">
    <property type="term" value="F:double-stranded RNA binding"/>
    <property type="evidence" value="ECO:0007669"/>
    <property type="project" value="TreeGrafter"/>
</dbReference>
<dbReference type="InterPro" id="IPR019808">
    <property type="entry name" value="Histidine_triad_CS"/>
</dbReference>
<evidence type="ECO:0000256" key="9">
    <source>
        <dbReference type="ARBA" id="ARBA00023242"/>
    </source>
</evidence>
<feature type="short sequence motif" description="Histidine triad motif" evidence="11">
    <location>
        <begin position="128"/>
        <end position="132"/>
    </location>
</feature>
<dbReference type="GO" id="GO:1990165">
    <property type="term" value="F:single-strand break-containing DNA binding"/>
    <property type="evidence" value="ECO:0007669"/>
    <property type="project" value="TreeGrafter"/>
</dbReference>
<evidence type="ECO:0000256" key="11">
    <source>
        <dbReference type="PROSITE-ProRule" id="PRU00464"/>
    </source>
</evidence>
<evidence type="ECO:0000256" key="10">
    <source>
        <dbReference type="PROSITE-ProRule" id="PRU00042"/>
    </source>
</evidence>
<keyword evidence="3" id="KW-0227">DNA damage</keyword>
<evidence type="ECO:0000256" key="2">
    <source>
        <dbReference type="ARBA" id="ARBA00022723"/>
    </source>
</evidence>
<evidence type="ECO:0000256" key="7">
    <source>
        <dbReference type="ARBA" id="ARBA00023125"/>
    </source>
</evidence>
<evidence type="ECO:0000256" key="6">
    <source>
        <dbReference type="ARBA" id="ARBA00022833"/>
    </source>
</evidence>
<dbReference type="GO" id="GO:0008270">
    <property type="term" value="F:zinc ion binding"/>
    <property type="evidence" value="ECO:0007669"/>
    <property type="project" value="UniProtKB-KW"/>
</dbReference>
<organism evidence="14 15">
    <name type="scientific">Frankliniella occidentalis</name>
    <name type="common">Western flower thrips</name>
    <name type="synonym">Euthrips occidentalis</name>
    <dbReference type="NCBI Taxonomy" id="133901"/>
    <lineage>
        <taxon>Eukaryota</taxon>
        <taxon>Metazoa</taxon>
        <taxon>Ecdysozoa</taxon>
        <taxon>Arthropoda</taxon>
        <taxon>Hexapoda</taxon>
        <taxon>Insecta</taxon>
        <taxon>Pterygota</taxon>
        <taxon>Neoptera</taxon>
        <taxon>Paraneoptera</taxon>
        <taxon>Thysanoptera</taxon>
        <taxon>Terebrantia</taxon>
        <taxon>Thripoidea</taxon>
        <taxon>Thripidae</taxon>
        <taxon>Frankliniella</taxon>
    </lineage>
</organism>
<dbReference type="InterPro" id="IPR032566">
    <property type="entry name" value="Znf-C2HE"/>
</dbReference>
<feature type="domain" description="C2H2-type" evidence="12">
    <location>
        <begin position="189"/>
        <end position="212"/>
    </location>
</feature>
<dbReference type="Pfam" id="PF11969">
    <property type="entry name" value="DcpS_C"/>
    <property type="match status" value="1"/>
</dbReference>
<dbReference type="PROSITE" id="PS00892">
    <property type="entry name" value="HIT_1"/>
    <property type="match status" value="1"/>
</dbReference>
<dbReference type="Proteomes" id="UP000504606">
    <property type="component" value="Unplaced"/>
</dbReference>
<dbReference type="FunFam" id="3.30.428.10:FF:000004">
    <property type="entry name" value="aprataxin isoform X2"/>
    <property type="match status" value="1"/>
</dbReference>
<dbReference type="GO" id="GO:0000012">
    <property type="term" value="P:single strand break repair"/>
    <property type="evidence" value="ECO:0007669"/>
    <property type="project" value="TreeGrafter"/>
</dbReference>
<keyword evidence="14" id="KW-1185">Reference proteome</keyword>
<dbReference type="Pfam" id="PF16278">
    <property type="entry name" value="zf-C2HE"/>
    <property type="match status" value="1"/>
</dbReference>
<evidence type="ECO:0000256" key="8">
    <source>
        <dbReference type="ARBA" id="ARBA00023204"/>
    </source>
</evidence>
<dbReference type="PROSITE" id="PS50157">
    <property type="entry name" value="ZINC_FINGER_C2H2_2"/>
    <property type="match status" value="1"/>
</dbReference>
<keyword evidence="7" id="KW-0238">DNA-binding</keyword>
<reference evidence="15" key="1">
    <citation type="submission" date="2025-08" db="UniProtKB">
        <authorList>
            <consortium name="RefSeq"/>
        </authorList>
    </citation>
    <scope>IDENTIFICATION</scope>
    <source>
        <tissue evidence="15">Whole organism</tissue>
    </source>
</reference>
<dbReference type="KEGG" id="foc:113204005"/>
<evidence type="ECO:0000259" key="12">
    <source>
        <dbReference type="PROSITE" id="PS50157"/>
    </source>
</evidence>
<dbReference type="GO" id="GO:0030983">
    <property type="term" value="F:mismatched DNA binding"/>
    <property type="evidence" value="ECO:0007669"/>
    <property type="project" value="TreeGrafter"/>
</dbReference>
<dbReference type="InterPro" id="IPR011146">
    <property type="entry name" value="HIT-like"/>
</dbReference>
<name>A0A6J1S0U6_FRAOC</name>